<feature type="region of interest" description="Disordered" evidence="7">
    <location>
        <begin position="517"/>
        <end position="570"/>
    </location>
</feature>
<evidence type="ECO:0000256" key="4">
    <source>
        <dbReference type="ARBA" id="ARBA00023212"/>
    </source>
</evidence>
<dbReference type="PANTHER" id="PTHR44281">
    <property type="entry name" value="SPINDLE ASSEMBLY ABNORMAL PROTEIN 6 HOMOLOG"/>
    <property type="match status" value="1"/>
</dbReference>
<evidence type="ECO:0000256" key="3">
    <source>
        <dbReference type="ARBA" id="ARBA00023054"/>
    </source>
</evidence>
<feature type="domain" description="Spindle assembly abnormal protein 6 N-terminal" evidence="8">
    <location>
        <begin position="48"/>
        <end position="163"/>
    </location>
</feature>
<keyword evidence="4" id="KW-0206">Cytoskeleton</keyword>
<organism evidence="9 10">
    <name type="scientific">Geranomyces variabilis</name>
    <dbReference type="NCBI Taxonomy" id="109894"/>
    <lineage>
        <taxon>Eukaryota</taxon>
        <taxon>Fungi</taxon>
        <taxon>Fungi incertae sedis</taxon>
        <taxon>Chytridiomycota</taxon>
        <taxon>Chytridiomycota incertae sedis</taxon>
        <taxon>Chytridiomycetes</taxon>
        <taxon>Spizellomycetales</taxon>
        <taxon>Powellomycetaceae</taxon>
        <taxon>Geranomyces</taxon>
    </lineage>
</organism>
<comment type="caution">
    <text evidence="9">The sequence shown here is derived from an EMBL/GenBank/DDBJ whole genome shotgun (WGS) entry which is preliminary data.</text>
</comment>
<comment type="subcellular location">
    <subcellularLocation>
        <location evidence="1">Cytoplasm</location>
        <location evidence="1">Cytoskeleton</location>
        <location evidence="1">Microtubule organizing center</location>
        <location evidence="1">Centrosome</location>
    </subcellularLocation>
</comment>
<sequence length="659" mass="72588">MEASTEILFNKGIPVTVKQPAARPPQVGPRISIPGNVTSNGSDVYQEKRRPNINVQVGLASRNSGRLKVLEVQLTDDADPFFLYHLEVGEDDFHALKEEQNLLVDFQQFPVNFIELLESCQHVSGVSPKFIAQLTTEGTVDYAVLQVVETNRFRNITHISLKFTPGNDAAVKQYLAQLVKDFKVENNTLRDQLNSTGSNLAKQLKESEQTTANLSAELERTRLANAEHVSRLQLQHAEDSARERETLIRQREEEKLAFEREKRTIEIKSEEKIKSLSQELASLNSAHSHMLAHAQSLETAQSNNNRQMDALRRDLTIATQDLEAERSRTRDLARANAELDAERRTLKDGLSRLERDGNEKLSGEKRLEELLEIANERKATVEQALEDTKGKNARLDEALKRATEEINKGNDIIRRLQSDLKSSKAKLKLKNVVTLQQEKLLDEKIAGVQAQQKEVADLRESLAAARKDAEAASARIEQLANEVRERQAIIDDNNHVIEWLHKQMNEDALIRPLPTYTPIAGHERQPTKSSAGDDSARQRASPTGYRSRYLSGLQGRDQPAAAPAAGAATESRKLPYHYAMEVGGGGGGGYTKSAGSSRIPSPSKLAATTASAYGQHHDGTGGAHGGGGGLVGRSAIGRLGVERATGKSGIPVPGKSNYF</sequence>
<dbReference type="AlphaFoldDB" id="A0AAD5TR71"/>
<keyword evidence="5" id="KW-0131">Cell cycle</keyword>
<feature type="region of interest" description="Disordered" evidence="7">
    <location>
        <begin position="590"/>
        <end position="626"/>
    </location>
</feature>
<proteinExistence type="predicted"/>
<keyword evidence="10" id="KW-1185">Reference proteome</keyword>
<keyword evidence="2" id="KW-0963">Cytoplasm</keyword>
<dbReference type="Pfam" id="PF16531">
    <property type="entry name" value="SAS-6_N"/>
    <property type="match status" value="1"/>
</dbReference>
<dbReference type="CDD" id="cd10142">
    <property type="entry name" value="HD_SAS6_N"/>
    <property type="match status" value="1"/>
</dbReference>
<name>A0AAD5TR71_9FUNG</name>
<evidence type="ECO:0000256" key="1">
    <source>
        <dbReference type="ARBA" id="ARBA00004300"/>
    </source>
</evidence>
<feature type="coiled-coil region" evidence="6">
    <location>
        <begin position="448"/>
        <end position="489"/>
    </location>
</feature>
<evidence type="ECO:0000313" key="10">
    <source>
        <dbReference type="Proteomes" id="UP001212152"/>
    </source>
</evidence>
<feature type="compositionally biased region" description="Low complexity" evidence="7">
    <location>
        <begin position="559"/>
        <end position="568"/>
    </location>
</feature>
<evidence type="ECO:0000256" key="7">
    <source>
        <dbReference type="SAM" id="MobiDB-lite"/>
    </source>
</evidence>
<dbReference type="InterPro" id="IPR038558">
    <property type="entry name" value="SAS-6_N_sf"/>
</dbReference>
<evidence type="ECO:0000256" key="5">
    <source>
        <dbReference type="ARBA" id="ARBA00023306"/>
    </source>
</evidence>
<feature type="compositionally biased region" description="Polar residues" evidence="7">
    <location>
        <begin position="593"/>
        <end position="612"/>
    </location>
</feature>
<feature type="region of interest" description="Disordered" evidence="7">
    <location>
        <begin position="20"/>
        <end position="44"/>
    </location>
</feature>
<accession>A0AAD5TR71</accession>
<dbReference type="InterPro" id="IPR032396">
    <property type="entry name" value="SAS-6_N"/>
</dbReference>
<evidence type="ECO:0000313" key="9">
    <source>
        <dbReference type="EMBL" id="KAJ3184714.1"/>
    </source>
</evidence>
<feature type="coiled-coil region" evidence="6">
    <location>
        <begin position="266"/>
        <end position="419"/>
    </location>
</feature>
<protein>
    <submittedName>
        <fullName evidence="9">Spindle assembly abnormal protein 6</fullName>
    </submittedName>
</protein>
<dbReference type="PANTHER" id="PTHR44281:SF2">
    <property type="entry name" value="SPINDLE ASSEMBLY ABNORMAL PROTEIN 6 HOMOLOG"/>
    <property type="match status" value="1"/>
</dbReference>
<gene>
    <name evidence="9" type="primary">SASS6</name>
    <name evidence="9" type="ORF">HDU87_004118</name>
</gene>
<dbReference type="EMBL" id="JADGJQ010000003">
    <property type="protein sequence ID" value="KAJ3184714.1"/>
    <property type="molecule type" value="Genomic_DNA"/>
</dbReference>
<evidence type="ECO:0000256" key="2">
    <source>
        <dbReference type="ARBA" id="ARBA00022490"/>
    </source>
</evidence>
<dbReference type="Gene3D" id="2.170.210.20">
    <property type="entry name" value="Spindle assembly abnormal protein 6, N-terminal domain"/>
    <property type="match status" value="1"/>
</dbReference>
<keyword evidence="3 6" id="KW-0175">Coiled coil</keyword>
<reference evidence="9" key="1">
    <citation type="submission" date="2020-05" db="EMBL/GenBank/DDBJ databases">
        <title>Phylogenomic resolution of chytrid fungi.</title>
        <authorList>
            <person name="Stajich J.E."/>
            <person name="Amses K."/>
            <person name="Simmons R."/>
            <person name="Seto K."/>
            <person name="Myers J."/>
            <person name="Bonds A."/>
            <person name="Quandt C.A."/>
            <person name="Barry K."/>
            <person name="Liu P."/>
            <person name="Grigoriev I."/>
            <person name="Longcore J.E."/>
            <person name="James T.Y."/>
        </authorList>
    </citation>
    <scope>NUCLEOTIDE SEQUENCE</scope>
    <source>
        <strain evidence="9">JEL0379</strain>
    </source>
</reference>
<evidence type="ECO:0000259" key="8">
    <source>
        <dbReference type="Pfam" id="PF16531"/>
    </source>
</evidence>
<dbReference type="Proteomes" id="UP001212152">
    <property type="component" value="Unassembled WGS sequence"/>
</dbReference>
<evidence type="ECO:0000256" key="6">
    <source>
        <dbReference type="SAM" id="Coils"/>
    </source>
</evidence>